<feature type="region of interest" description="Disordered" evidence="1">
    <location>
        <begin position="92"/>
        <end position="115"/>
    </location>
</feature>
<keyword evidence="3" id="KW-1185">Reference proteome</keyword>
<sequence length="115" mass="12205">MALPLCGIQTRCGGTPRGGSGRASHPATSLISGLLACFVRPGSGGGGPPVFLICIDEPQTFRNRFGPVISNHTDSDDDDPFANQRYTLSYPASSRVSSAGFALQDKPDTRDKRQH</sequence>
<dbReference type="Proteomes" id="UP000275846">
    <property type="component" value="Unassembled WGS sequence"/>
</dbReference>
<feature type="compositionally biased region" description="Basic and acidic residues" evidence="1">
    <location>
        <begin position="105"/>
        <end position="115"/>
    </location>
</feature>
<feature type="region of interest" description="Disordered" evidence="1">
    <location>
        <begin position="65"/>
        <end position="84"/>
    </location>
</feature>
<dbReference type="EMBL" id="UYSU01047681">
    <property type="protein sequence ID" value="VDM05870.1"/>
    <property type="molecule type" value="Genomic_DNA"/>
</dbReference>
<proteinExistence type="predicted"/>
<gene>
    <name evidence="2" type="ORF">SSLN_LOCUS19484</name>
</gene>
<reference evidence="2 3" key="2">
    <citation type="submission" date="2018-11" db="EMBL/GenBank/DDBJ databases">
        <authorList>
            <consortium name="Pathogen Informatics"/>
        </authorList>
    </citation>
    <scope>NUCLEOTIDE SEQUENCE [LARGE SCALE GENOMIC DNA]</scope>
    <source>
        <strain evidence="2 3">NST_G2</strain>
    </source>
</reference>
<evidence type="ECO:0000256" key="1">
    <source>
        <dbReference type="SAM" id="MobiDB-lite"/>
    </source>
</evidence>
<evidence type="ECO:0000313" key="3">
    <source>
        <dbReference type="Proteomes" id="UP000275846"/>
    </source>
</evidence>
<evidence type="ECO:0000313" key="2">
    <source>
        <dbReference type="EMBL" id="VDM05870.1"/>
    </source>
</evidence>
<evidence type="ECO:0000313" key="4">
    <source>
        <dbReference type="WBParaSite" id="SSLN_0002021301-mRNA-1"/>
    </source>
</evidence>
<dbReference type="AlphaFoldDB" id="A0A183TSN6"/>
<protein>
    <submittedName>
        <fullName evidence="4">Secreted protein</fullName>
    </submittedName>
</protein>
<dbReference type="WBParaSite" id="SSLN_0002021301-mRNA-1">
    <property type="protein sequence ID" value="SSLN_0002021301-mRNA-1"/>
    <property type="gene ID" value="SSLN_0002021301"/>
</dbReference>
<organism evidence="4">
    <name type="scientific">Schistocephalus solidus</name>
    <name type="common">Tapeworm</name>
    <dbReference type="NCBI Taxonomy" id="70667"/>
    <lineage>
        <taxon>Eukaryota</taxon>
        <taxon>Metazoa</taxon>
        <taxon>Spiralia</taxon>
        <taxon>Lophotrochozoa</taxon>
        <taxon>Platyhelminthes</taxon>
        <taxon>Cestoda</taxon>
        <taxon>Eucestoda</taxon>
        <taxon>Diphyllobothriidea</taxon>
        <taxon>Diphyllobothriidae</taxon>
        <taxon>Schistocephalus</taxon>
    </lineage>
</organism>
<name>A0A183TSN6_SCHSO</name>
<reference evidence="4" key="1">
    <citation type="submission" date="2016-06" db="UniProtKB">
        <authorList>
            <consortium name="WormBaseParasite"/>
        </authorList>
    </citation>
    <scope>IDENTIFICATION</scope>
</reference>
<accession>A0A183TSN6</accession>